<evidence type="ECO:0000313" key="10">
    <source>
        <dbReference type="EMBL" id="WJZ84820.1"/>
    </source>
</evidence>
<dbReference type="PANTHER" id="PTHR11680:SF63">
    <property type="entry name" value="SERINE HYDROXYMETHYLTRANSFERASE 3, CHLOROPLASTIC"/>
    <property type="match status" value="1"/>
</dbReference>
<sequence length="758" mass="82343">MACLHDHSCEDHDCAADWSLYKHIDLSKVSALNEAVPGSVKSVFKAWEQRLNSSEGHLESNDGDPELLVFIPFTSDVKIKSISVVGGADGTSPCKMRAFINRDGIDFSDAQSMQSIQEWDLAENLQGMLEYQTRYSRFQGVASLTLHFPENFGGETTQIRYIGLKGEATQLKRDVVATIVYEITPNPSDHKTKADSGAGFSHGFSPSHHFGGSSTSILRGILQGIILEARMQACSGTAAMGSLQQPIWIKGSSFAPNGSTVNGFPHQIKLNSVKPCRSYIKGSLVTGKPPSSVSVTVPGNGDSGVNFIDHGLNEADPEVCAIIYKEKQRQMKSLELIASENFTSRAVMEAVGSCLTNKYSEGLPGKRYYGGNEFIDELETLCQKRALAAFHLDGKKWGVNVQPLSGSPANFEVYTALLNPHDRIMGLDLPHGGHLSHGFMTPKRRVSGTSIYFESMPYRLDESTGLVDYDMLEKTANLFRPKLIIAGASAYPRDFDYPRMRKIADGVGAFLMMDMAHISGLVAASVVADPFEYCDIVTTTTHKSLRGPRGGMIFFKKDSVLGVDLESAINNAVFPGLQGGPHNHTIGGLSVCLKHAQSPEFKAYQNQVVSNCRALAGRLIELGYNLVSGGSDNHLILVDLRPLGIDGARAEKILDMASITLNKNSVPGDKSALVPGGIRIGSPAMTTRGFSEKEFIATADFIHEGVQLSLEAKKSVSGSKLLDFMKFVTSPDFSLIDRVSDLQRRVETLTTQFPMPGL</sequence>
<evidence type="ECO:0000256" key="1">
    <source>
        <dbReference type="ARBA" id="ARBA00001528"/>
    </source>
</evidence>
<dbReference type="Gene3D" id="2.60.120.470">
    <property type="entry name" value="PITH domain"/>
    <property type="match status" value="1"/>
</dbReference>
<dbReference type="InterPro" id="IPR049943">
    <property type="entry name" value="Ser_HO-MeTrfase-like"/>
</dbReference>
<dbReference type="InterPro" id="IPR001085">
    <property type="entry name" value="Ser_HO-MeTrfase"/>
</dbReference>
<dbReference type="CDD" id="cd00378">
    <property type="entry name" value="SHMT"/>
    <property type="match status" value="1"/>
</dbReference>
<dbReference type="Pfam" id="PF06201">
    <property type="entry name" value="PITH"/>
    <property type="match status" value="1"/>
</dbReference>
<dbReference type="InterPro" id="IPR010400">
    <property type="entry name" value="PITH_dom"/>
</dbReference>
<name>A0ABY9BQ43_VITVI</name>
<evidence type="ECO:0000256" key="3">
    <source>
        <dbReference type="ARBA" id="ARBA00004777"/>
    </source>
</evidence>
<dbReference type="SUPFAM" id="SSF49785">
    <property type="entry name" value="Galactose-binding domain-like"/>
    <property type="match status" value="1"/>
</dbReference>
<evidence type="ECO:0000256" key="5">
    <source>
        <dbReference type="ARBA" id="ARBA00022563"/>
    </source>
</evidence>
<dbReference type="InterPro" id="IPR015421">
    <property type="entry name" value="PyrdxlP-dep_Trfase_major"/>
</dbReference>
<keyword evidence="11" id="KW-1185">Reference proteome</keyword>
<comment type="similarity">
    <text evidence="4 8">Belongs to the SHMT family.</text>
</comment>
<evidence type="ECO:0000256" key="6">
    <source>
        <dbReference type="ARBA" id="ARBA00022679"/>
    </source>
</evidence>
<dbReference type="NCBIfam" id="NF000586">
    <property type="entry name" value="PRK00011.1"/>
    <property type="match status" value="1"/>
</dbReference>
<dbReference type="EMBL" id="CP126651">
    <property type="protein sequence ID" value="WJZ84820.1"/>
    <property type="molecule type" value="Genomic_DNA"/>
</dbReference>
<dbReference type="PROSITE" id="PS00096">
    <property type="entry name" value="SHMT"/>
    <property type="match status" value="1"/>
</dbReference>
<dbReference type="InterPro" id="IPR039429">
    <property type="entry name" value="SHMT-like_dom"/>
</dbReference>
<comment type="cofactor">
    <cofactor evidence="2 8">
        <name>pyridoxal 5'-phosphate</name>
        <dbReference type="ChEBI" id="CHEBI:597326"/>
    </cofactor>
</comment>
<dbReference type="Proteomes" id="UP001227230">
    <property type="component" value="Chromosome 4"/>
</dbReference>
<evidence type="ECO:0000256" key="7">
    <source>
        <dbReference type="ARBA" id="ARBA00022898"/>
    </source>
</evidence>
<comment type="function">
    <text evidence="8">Interconversion of serine and glycine.</text>
</comment>
<comment type="catalytic activity">
    <reaction evidence="1 8">
        <text>(6R)-5,10-methylene-5,6,7,8-tetrahydrofolate + glycine + H2O = (6S)-5,6,7,8-tetrahydrofolate + L-serine</text>
        <dbReference type="Rhea" id="RHEA:15481"/>
        <dbReference type="ChEBI" id="CHEBI:15377"/>
        <dbReference type="ChEBI" id="CHEBI:15636"/>
        <dbReference type="ChEBI" id="CHEBI:33384"/>
        <dbReference type="ChEBI" id="CHEBI:57305"/>
        <dbReference type="ChEBI" id="CHEBI:57453"/>
        <dbReference type="EC" id="2.1.2.1"/>
    </reaction>
</comment>
<evidence type="ECO:0000256" key="8">
    <source>
        <dbReference type="RuleBase" id="RU000585"/>
    </source>
</evidence>
<organism evidence="10 11">
    <name type="scientific">Vitis vinifera</name>
    <name type="common">Grape</name>
    <dbReference type="NCBI Taxonomy" id="29760"/>
    <lineage>
        <taxon>Eukaryota</taxon>
        <taxon>Viridiplantae</taxon>
        <taxon>Streptophyta</taxon>
        <taxon>Embryophyta</taxon>
        <taxon>Tracheophyta</taxon>
        <taxon>Spermatophyta</taxon>
        <taxon>Magnoliopsida</taxon>
        <taxon>eudicotyledons</taxon>
        <taxon>Gunneridae</taxon>
        <taxon>Pentapetalae</taxon>
        <taxon>rosids</taxon>
        <taxon>Vitales</taxon>
        <taxon>Vitaceae</taxon>
        <taxon>Viteae</taxon>
        <taxon>Vitis</taxon>
    </lineage>
</organism>
<evidence type="ECO:0000313" key="11">
    <source>
        <dbReference type="Proteomes" id="UP001227230"/>
    </source>
</evidence>
<feature type="domain" description="PITH" evidence="9">
    <location>
        <begin position="9"/>
        <end position="184"/>
    </location>
</feature>
<comment type="pathway">
    <text evidence="3 8">One-carbon metabolism; tetrahydrofolate interconversion.</text>
</comment>
<dbReference type="InterPro" id="IPR015424">
    <property type="entry name" value="PyrdxlP-dep_Trfase"/>
</dbReference>
<dbReference type="Gene3D" id="3.40.640.10">
    <property type="entry name" value="Type I PLP-dependent aspartate aminotransferase-like (Major domain)"/>
    <property type="match status" value="1"/>
</dbReference>
<dbReference type="SUPFAM" id="SSF53383">
    <property type="entry name" value="PLP-dependent transferases"/>
    <property type="match status" value="1"/>
</dbReference>
<keyword evidence="6 8" id="KW-0808">Transferase</keyword>
<evidence type="ECO:0000256" key="4">
    <source>
        <dbReference type="ARBA" id="ARBA00006376"/>
    </source>
</evidence>
<dbReference type="InterPro" id="IPR037047">
    <property type="entry name" value="PITH_dom_sf"/>
</dbReference>
<dbReference type="InterPro" id="IPR008979">
    <property type="entry name" value="Galactose-bd-like_sf"/>
</dbReference>
<dbReference type="InterPro" id="IPR019798">
    <property type="entry name" value="Ser_HO-MeTrfase_PLP_BS"/>
</dbReference>
<dbReference type="Pfam" id="PF00464">
    <property type="entry name" value="SHMT"/>
    <property type="match status" value="1"/>
</dbReference>
<keyword evidence="5 8" id="KW-0554">One-carbon metabolism</keyword>
<gene>
    <name evidence="10" type="ORF">VitviT2T_004401</name>
</gene>
<dbReference type="PROSITE" id="PS51532">
    <property type="entry name" value="PITH"/>
    <property type="match status" value="1"/>
</dbReference>
<evidence type="ECO:0000259" key="9">
    <source>
        <dbReference type="PROSITE" id="PS51532"/>
    </source>
</evidence>
<dbReference type="InterPro" id="IPR015422">
    <property type="entry name" value="PyrdxlP-dep_Trfase_small"/>
</dbReference>
<evidence type="ECO:0000256" key="2">
    <source>
        <dbReference type="ARBA" id="ARBA00001933"/>
    </source>
</evidence>
<accession>A0ABY9BQ43</accession>
<dbReference type="Gene3D" id="3.90.1150.10">
    <property type="entry name" value="Aspartate Aminotransferase, domain 1"/>
    <property type="match status" value="1"/>
</dbReference>
<reference evidence="10 11" key="1">
    <citation type="journal article" date="2023" name="Hortic Res">
        <title>The complete reference genome for grapevine (Vitis vinifera L.) genetics and breeding.</title>
        <authorList>
            <person name="Shi X."/>
            <person name="Cao S."/>
            <person name="Wang X."/>
            <person name="Huang S."/>
            <person name="Wang Y."/>
            <person name="Liu Z."/>
            <person name="Liu W."/>
            <person name="Leng X."/>
            <person name="Peng Y."/>
            <person name="Wang N."/>
            <person name="Wang Y."/>
            <person name="Ma Z."/>
            <person name="Xu X."/>
            <person name="Zhang F."/>
            <person name="Xue H."/>
            <person name="Zhong H."/>
            <person name="Wang Y."/>
            <person name="Zhang K."/>
            <person name="Velt A."/>
            <person name="Avia K."/>
            <person name="Holtgrawe D."/>
            <person name="Grimplet J."/>
            <person name="Matus J.T."/>
            <person name="Ware D."/>
            <person name="Wu X."/>
            <person name="Wang H."/>
            <person name="Liu C."/>
            <person name="Fang Y."/>
            <person name="Rustenholz C."/>
            <person name="Cheng Z."/>
            <person name="Xiao H."/>
            <person name="Zhou Y."/>
        </authorList>
    </citation>
    <scope>NUCLEOTIDE SEQUENCE [LARGE SCALE GENOMIC DNA]</scope>
    <source>
        <strain evidence="11">cv. Pinot noir / PN40024</strain>
        <tissue evidence="10">Leaf</tissue>
    </source>
</reference>
<protein>
    <recommendedName>
        <fullName evidence="8">Serine hydroxymethyltransferase</fullName>
        <ecNumber evidence="8">2.1.2.1</ecNumber>
    </recommendedName>
</protein>
<keyword evidence="7 8" id="KW-0663">Pyridoxal phosphate</keyword>
<dbReference type="PANTHER" id="PTHR11680">
    <property type="entry name" value="SERINE HYDROXYMETHYLTRANSFERASE"/>
    <property type="match status" value="1"/>
</dbReference>
<dbReference type="HAMAP" id="MF_00051">
    <property type="entry name" value="SHMT"/>
    <property type="match status" value="1"/>
</dbReference>
<dbReference type="EC" id="2.1.2.1" evidence="8"/>
<proteinExistence type="inferred from homology"/>